<name>A0A3R7FRB1_CLOSI</name>
<dbReference type="InterPro" id="IPR019358">
    <property type="entry name" value="NEMP_fam"/>
</dbReference>
<evidence type="ECO:0000256" key="5">
    <source>
        <dbReference type="ARBA" id="ARBA00022989"/>
    </source>
</evidence>
<feature type="transmembrane region" description="Helical" evidence="9">
    <location>
        <begin position="315"/>
        <end position="336"/>
    </location>
</feature>
<proteinExistence type="inferred from homology"/>
<gene>
    <name evidence="10" type="ORF">CSKR_103749</name>
</gene>
<dbReference type="InParanoid" id="A0A3R7FRB1"/>
<feature type="transmembrane region" description="Helical" evidence="9">
    <location>
        <begin position="348"/>
        <end position="370"/>
    </location>
</feature>
<reference evidence="10 11" key="1">
    <citation type="journal article" date="2018" name="Biotechnol. Adv.">
        <title>Improved genomic resources and new bioinformatic workflow for the carcinogenic parasite Clonorchis sinensis: Biotechnological implications.</title>
        <authorList>
            <person name="Wang D."/>
            <person name="Korhonen P.K."/>
            <person name="Gasser R.B."/>
            <person name="Young N.D."/>
        </authorList>
    </citation>
    <scope>NUCLEOTIDE SEQUENCE [LARGE SCALE GENOMIC DNA]</scope>
    <source>
        <strain evidence="10">Cs-k2</strain>
    </source>
</reference>
<evidence type="ECO:0000313" key="11">
    <source>
        <dbReference type="Proteomes" id="UP000286415"/>
    </source>
</evidence>
<evidence type="ECO:0000256" key="9">
    <source>
        <dbReference type="SAM" id="Phobius"/>
    </source>
</evidence>
<comment type="subcellular location">
    <subcellularLocation>
        <location evidence="1">Nucleus inner membrane</location>
        <topology evidence="1">Multi-pass membrane protein</topology>
        <orientation evidence="1">Nucleoplasmic side</orientation>
    </subcellularLocation>
</comment>
<evidence type="ECO:0000256" key="7">
    <source>
        <dbReference type="ARBA" id="ARBA00023242"/>
    </source>
</evidence>
<keyword evidence="7" id="KW-0539">Nucleus</keyword>
<evidence type="ECO:0000256" key="8">
    <source>
        <dbReference type="SAM" id="MobiDB-lite"/>
    </source>
</evidence>
<protein>
    <submittedName>
        <fullName evidence="10">Uncharacterized protein</fullName>
    </submittedName>
</protein>
<feature type="transmembrane region" description="Helical" evidence="9">
    <location>
        <begin position="422"/>
        <end position="440"/>
    </location>
</feature>
<dbReference type="AlphaFoldDB" id="A0A3R7FRB1"/>
<keyword evidence="3 9" id="KW-0812">Transmembrane</keyword>
<sequence>MPHRLSHGVITRVALLAPYSRAGPRNIRTNRFATERLVELDVRRICQNLLLDYLRTAPPSDVNSCWNEIATSLRSAGSFACDRVLPGPLKHWISDRTVALLKSRRNIPPGPEHNLTQRIIGLQVQVSVRADREVGAFDENLFYLECADDIVLVFEEEEKAQDEALEVVERFTYLGSCITSDFGVADEVSARIYIARVVFANLFVNVVVGLIKFPNKSWLYLSEASVLNTDVMLSMMILSLYGIERESSCSKLWQAFIRSVADWQLICPIDVSSVILRCPLMVWNQDLAISARLKTNVLSTRLGLRTTVHRKPISFYYASGVGFVVLSSLLVLLIVLIRMLPMKRGGAILQSVFVLLGGTFGVVFMLLDYIRSSVWQILASNAEITFCYVAIVGCLSFVFFYWFHLPETLVFKYPRTKIIMKYILRIVGALVITSAIYLPFTEHELLTALAYYASSYVSNKVASESPVTRILEYTSPKLARVIIVMAVVLFVEFMEWVQQTVWKPSPRKRRSINGYPEVVKSSPGSPWASSSPFQYHSPYATAKLQTPRSVGFPSASRTASLHKGPGFVRNTEYNNSSFRPSRSGYGEPSYRKIPREEILTDDESD</sequence>
<dbReference type="Proteomes" id="UP000286415">
    <property type="component" value="Unassembled WGS sequence"/>
</dbReference>
<dbReference type="STRING" id="79923.A0A3R7FRB1"/>
<evidence type="ECO:0000256" key="4">
    <source>
        <dbReference type="ARBA" id="ARBA00022729"/>
    </source>
</evidence>
<comment type="similarity">
    <text evidence="2">Belongs to the NEMP family.</text>
</comment>
<feature type="compositionally biased region" description="Basic and acidic residues" evidence="8">
    <location>
        <begin position="589"/>
        <end position="598"/>
    </location>
</feature>
<keyword evidence="5 9" id="KW-1133">Transmembrane helix</keyword>
<keyword evidence="4" id="KW-0732">Signal</keyword>
<dbReference type="Pfam" id="PF10225">
    <property type="entry name" value="NEMP"/>
    <property type="match status" value="1"/>
</dbReference>
<evidence type="ECO:0000313" key="10">
    <source>
        <dbReference type="EMBL" id="KAG5445441.1"/>
    </source>
</evidence>
<evidence type="ECO:0000256" key="1">
    <source>
        <dbReference type="ARBA" id="ARBA00004575"/>
    </source>
</evidence>
<feature type="compositionally biased region" description="Polar residues" evidence="8">
    <location>
        <begin position="571"/>
        <end position="580"/>
    </location>
</feature>
<evidence type="ECO:0000256" key="3">
    <source>
        <dbReference type="ARBA" id="ARBA00022692"/>
    </source>
</evidence>
<evidence type="ECO:0000256" key="6">
    <source>
        <dbReference type="ARBA" id="ARBA00023136"/>
    </source>
</evidence>
<keyword evidence="6 9" id="KW-0472">Membrane</keyword>
<dbReference type="OrthoDB" id="6239296at2759"/>
<evidence type="ECO:0000256" key="2">
    <source>
        <dbReference type="ARBA" id="ARBA00005748"/>
    </source>
</evidence>
<accession>A0A3R7FRB1</accession>
<feature type="transmembrane region" description="Helical" evidence="9">
    <location>
        <begin position="382"/>
        <end position="402"/>
    </location>
</feature>
<feature type="transmembrane region" description="Helical" evidence="9">
    <location>
        <begin position="478"/>
        <end position="497"/>
    </location>
</feature>
<dbReference type="EMBL" id="NIRI02000056">
    <property type="protein sequence ID" value="KAG5445441.1"/>
    <property type="molecule type" value="Genomic_DNA"/>
</dbReference>
<feature type="region of interest" description="Disordered" evidence="8">
    <location>
        <begin position="550"/>
        <end position="605"/>
    </location>
</feature>
<feature type="transmembrane region" description="Helical" evidence="9">
    <location>
        <begin position="193"/>
        <end position="211"/>
    </location>
</feature>
<reference evidence="10 11" key="2">
    <citation type="journal article" date="2021" name="Genomics">
        <title>High-quality reference genome for Clonorchis sinensis.</title>
        <authorList>
            <person name="Young N.D."/>
            <person name="Stroehlein A.J."/>
            <person name="Kinkar L."/>
            <person name="Wang T."/>
            <person name="Sohn W.M."/>
            <person name="Chang B.C.H."/>
            <person name="Kaur P."/>
            <person name="Weisz D."/>
            <person name="Dudchenko O."/>
            <person name="Aiden E.L."/>
            <person name="Korhonen P.K."/>
            <person name="Gasser R.B."/>
        </authorList>
    </citation>
    <scope>NUCLEOTIDE SEQUENCE [LARGE SCALE GENOMIC DNA]</scope>
    <source>
        <strain evidence="10">Cs-k2</strain>
    </source>
</reference>
<comment type="caution">
    <text evidence="10">The sequence shown here is derived from an EMBL/GenBank/DDBJ whole genome shotgun (WGS) entry which is preliminary data.</text>
</comment>
<organism evidence="10 11">
    <name type="scientific">Clonorchis sinensis</name>
    <name type="common">Chinese liver fluke</name>
    <dbReference type="NCBI Taxonomy" id="79923"/>
    <lineage>
        <taxon>Eukaryota</taxon>
        <taxon>Metazoa</taxon>
        <taxon>Spiralia</taxon>
        <taxon>Lophotrochozoa</taxon>
        <taxon>Platyhelminthes</taxon>
        <taxon>Trematoda</taxon>
        <taxon>Digenea</taxon>
        <taxon>Opisthorchiida</taxon>
        <taxon>Opisthorchiata</taxon>
        <taxon>Opisthorchiidae</taxon>
        <taxon>Clonorchis</taxon>
    </lineage>
</organism>
<dbReference type="GO" id="GO:0005637">
    <property type="term" value="C:nuclear inner membrane"/>
    <property type="evidence" value="ECO:0007669"/>
    <property type="project" value="UniProtKB-SubCell"/>
</dbReference>
<keyword evidence="11" id="KW-1185">Reference proteome</keyword>